<dbReference type="GO" id="GO:0006541">
    <property type="term" value="P:glutamine metabolic process"/>
    <property type="evidence" value="ECO:0007669"/>
    <property type="project" value="TreeGrafter"/>
</dbReference>
<comment type="catalytic activity">
    <reaction evidence="5">
        <text>2-oxosuccinamate + H2O = oxaloacetate + NH4(+)</text>
        <dbReference type="Rhea" id="RHEA:59412"/>
        <dbReference type="ChEBI" id="CHEBI:15377"/>
        <dbReference type="ChEBI" id="CHEBI:16452"/>
        <dbReference type="ChEBI" id="CHEBI:28938"/>
        <dbReference type="ChEBI" id="CHEBI:57735"/>
        <dbReference type="EC" id="3.5.1.3"/>
    </reaction>
    <physiologicalReaction direction="left-to-right" evidence="5">
        <dbReference type="Rhea" id="RHEA:59413"/>
    </physiologicalReaction>
</comment>
<dbReference type="GO" id="GO:0050152">
    <property type="term" value="F:omega-amidase activity"/>
    <property type="evidence" value="ECO:0007669"/>
    <property type="project" value="UniProtKB-EC"/>
</dbReference>
<dbReference type="EC" id="3.5.1.3" evidence="3"/>
<dbReference type="PANTHER" id="PTHR23088">
    <property type="entry name" value="NITRILASE-RELATED"/>
    <property type="match status" value="1"/>
</dbReference>
<dbReference type="InterPro" id="IPR045254">
    <property type="entry name" value="Nit1/2_C-N_Hydrolase"/>
</dbReference>
<dbReference type="InterPro" id="IPR003010">
    <property type="entry name" value="C-N_Hydrolase"/>
</dbReference>
<reference evidence="7 8" key="1">
    <citation type="journal article" date="2023" name="Arcadia Sci">
        <title>De novo assembly of a long-read Amblyomma americanum tick genome.</title>
        <authorList>
            <person name="Chou S."/>
            <person name="Poskanzer K.E."/>
            <person name="Rollins M."/>
            <person name="Thuy-Boun P.S."/>
        </authorList>
    </citation>
    <scope>NUCLEOTIDE SEQUENCE [LARGE SCALE GENOMIC DNA]</scope>
    <source>
        <strain evidence="7">F_SG_1</strain>
        <tissue evidence="7">Salivary glands</tissue>
    </source>
</reference>
<dbReference type="Gene3D" id="3.60.110.10">
    <property type="entry name" value="Carbon-nitrogen hydrolase"/>
    <property type="match status" value="1"/>
</dbReference>
<proteinExistence type="predicted"/>
<feature type="domain" description="CN hydrolase" evidence="6">
    <location>
        <begin position="1"/>
        <end position="164"/>
    </location>
</feature>
<dbReference type="InterPro" id="IPR036526">
    <property type="entry name" value="C-N_Hydrolase_sf"/>
</dbReference>
<sequence length="204" mass="22531">MAERVNDKLYNTCLVYGPDGKMLAKHRKLHLFEIDIPGKMTISESECFAAGNSLTAFETPYCKVGLGICYDLRFPGLASLYSQLGCKLLCYPGAFNMVTGPLHWELIQRARAIDNQVYVASASAATDKSACYVTWGHSMLVDPMGKVISSAGAAEDVIVGDVDLDYLESVRNQIPVTRQRRSDLYELVSVDSSDCRDHFALRTC</sequence>
<dbReference type="CDD" id="cd07572">
    <property type="entry name" value="nit"/>
    <property type="match status" value="1"/>
</dbReference>
<dbReference type="Pfam" id="PF00795">
    <property type="entry name" value="CN_hydrolase"/>
    <property type="match status" value="1"/>
</dbReference>
<protein>
    <recommendedName>
        <fullName evidence="3">omega-amidase</fullName>
        <ecNumber evidence="3">3.5.1.3</ecNumber>
    </recommendedName>
    <alternativeName>
        <fullName evidence="4">Nitrilase homolog 2</fullName>
    </alternativeName>
</protein>
<dbReference type="InterPro" id="IPR001110">
    <property type="entry name" value="UPF0012_CS"/>
</dbReference>
<dbReference type="PANTHER" id="PTHR23088:SF30">
    <property type="entry name" value="OMEGA-AMIDASE NIT2"/>
    <property type="match status" value="1"/>
</dbReference>
<dbReference type="PROSITE" id="PS01227">
    <property type="entry name" value="UPF0012"/>
    <property type="match status" value="1"/>
</dbReference>
<evidence type="ECO:0000313" key="7">
    <source>
        <dbReference type="EMBL" id="KAK8765813.1"/>
    </source>
</evidence>
<evidence type="ECO:0000256" key="2">
    <source>
        <dbReference type="ARBA" id="ARBA00036637"/>
    </source>
</evidence>
<dbReference type="Proteomes" id="UP001321473">
    <property type="component" value="Unassembled WGS sequence"/>
</dbReference>
<evidence type="ECO:0000256" key="3">
    <source>
        <dbReference type="ARBA" id="ARBA00039118"/>
    </source>
</evidence>
<dbReference type="PROSITE" id="PS50263">
    <property type="entry name" value="CN_HYDROLASE"/>
    <property type="match status" value="1"/>
</dbReference>
<comment type="caution">
    <text evidence="7">The sequence shown here is derived from an EMBL/GenBank/DDBJ whole genome shotgun (WGS) entry which is preliminary data.</text>
</comment>
<evidence type="ECO:0000313" key="8">
    <source>
        <dbReference type="Proteomes" id="UP001321473"/>
    </source>
</evidence>
<dbReference type="GO" id="GO:0005739">
    <property type="term" value="C:mitochondrion"/>
    <property type="evidence" value="ECO:0007669"/>
    <property type="project" value="TreeGrafter"/>
</dbReference>
<keyword evidence="8" id="KW-1185">Reference proteome</keyword>
<dbReference type="EMBL" id="JARKHS020026984">
    <property type="protein sequence ID" value="KAK8765813.1"/>
    <property type="molecule type" value="Genomic_DNA"/>
</dbReference>
<gene>
    <name evidence="7" type="ORF">V5799_031569</name>
</gene>
<name>A0AAQ4DTM3_AMBAM</name>
<comment type="catalytic activity">
    <reaction evidence="2">
        <text>2-oxoglutaramate + H2O = 2-oxoglutarate + NH4(+)</text>
        <dbReference type="Rhea" id="RHEA:32963"/>
        <dbReference type="ChEBI" id="CHEBI:15377"/>
        <dbReference type="ChEBI" id="CHEBI:16769"/>
        <dbReference type="ChEBI" id="CHEBI:16810"/>
        <dbReference type="ChEBI" id="CHEBI:28938"/>
        <dbReference type="EC" id="3.5.1.3"/>
    </reaction>
    <physiologicalReaction direction="left-to-right" evidence="2">
        <dbReference type="Rhea" id="RHEA:32964"/>
    </physiologicalReaction>
</comment>
<dbReference type="AlphaFoldDB" id="A0AAQ4DTM3"/>
<evidence type="ECO:0000256" key="4">
    <source>
        <dbReference type="ARBA" id="ARBA00041576"/>
    </source>
</evidence>
<evidence type="ECO:0000259" key="6">
    <source>
        <dbReference type="PROSITE" id="PS50263"/>
    </source>
</evidence>
<dbReference type="SUPFAM" id="SSF56317">
    <property type="entry name" value="Carbon-nitrogen hydrolase"/>
    <property type="match status" value="1"/>
</dbReference>
<dbReference type="GO" id="GO:0006107">
    <property type="term" value="P:oxaloacetate metabolic process"/>
    <property type="evidence" value="ECO:0007669"/>
    <property type="project" value="TreeGrafter"/>
</dbReference>
<organism evidence="7 8">
    <name type="scientific">Amblyomma americanum</name>
    <name type="common">Lone star tick</name>
    <dbReference type="NCBI Taxonomy" id="6943"/>
    <lineage>
        <taxon>Eukaryota</taxon>
        <taxon>Metazoa</taxon>
        <taxon>Ecdysozoa</taxon>
        <taxon>Arthropoda</taxon>
        <taxon>Chelicerata</taxon>
        <taxon>Arachnida</taxon>
        <taxon>Acari</taxon>
        <taxon>Parasitiformes</taxon>
        <taxon>Ixodida</taxon>
        <taxon>Ixodoidea</taxon>
        <taxon>Ixodidae</taxon>
        <taxon>Amblyomminae</taxon>
        <taxon>Amblyomma</taxon>
    </lineage>
</organism>
<accession>A0AAQ4DTM3</accession>
<dbReference type="GO" id="GO:0006528">
    <property type="term" value="P:asparagine metabolic process"/>
    <property type="evidence" value="ECO:0007669"/>
    <property type="project" value="TreeGrafter"/>
</dbReference>
<keyword evidence="1" id="KW-0378">Hydrolase</keyword>
<evidence type="ECO:0000256" key="5">
    <source>
        <dbReference type="ARBA" id="ARBA00048745"/>
    </source>
</evidence>
<evidence type="ECO:0000256" key="1">
    <source>
        <dbReference type="ARBA" id="ARBA00022801"/>
    </source>
</evidence>